<reference evidence="1 2" key="1">
    <citation type="journal article" date="2013" name="Nat. Commun.">
        <title>Genome analysis reveals insights into physiology and longevity of the Brandt's bat Myotis brandtii.</title>
        <authorList>
            <person name="Seim I."/>
            <person name="Fang X."/>
            <person name="Xiong Z."/>
            <person name="Lobanov A.V."/>
            <person name="Huang Z."/>
            <person name="Ma S."/>
            <person name="Feng Y."/>
            <person name="Turanov A.A."/>
            <person name="Zhu Y."/>
            <person name="Lenz T.L."/>
            <person name="Gerashchenko M.V."/>
            <person name="Fan D."/>
            <person name="Hee Yim S."/>
            <person name="Yao X."/>
            <person name="Jordan D."/>
            <person name="Xiong Y."/>
            <person name="Ma Y."/>
            <person name="Lyapunov A.N."/>
            <person name="Chen G."/>
            <person name="Kulakova O.I."/>
            <person name="Sun Y."/>
            <person name="Lee S.G."/>
            <person name="Bronson R.T."/>
            <person name="Moskalev A.A."/>
            <person name="Sunyaev S.R."/>
            <person name="Zhang G."/>
            <person name="Krogh A."/>
            <person name="Wang J."/>
            <person name="Gladyshev V.N."/>
        </authorList>
    </citation>
    <scope>NUCLEOTIDE SEQUENCE [LARGE SCALE GENOMIC DNA]</scope>
</reference>
<evidence type="ECO:0000313" key="1">
    <source>
        <dbReference type="EMBL" id="EPQ10229.1"/>
    </source>
</evidence>
<dbReference type="AlphaFoldDB" id="S7N008"/>
<dbReference type="Proteomes" id="UP000052978">
    <property type="component" value="Unassembled WGS sequence"/>
</dbReference>
<gene>
    <name evidence="1" type="ORF">D623_10017119</name>
</gene>
<proteinExistence type="predicted"/>
<accession>S7N008</accession>
<keyword evidence="2" id="KW-1185">Reference proteome</keyword>
<evidence type="ECO:0000313" key="2">
    <source>
        <dbReference type="Proteomes" id="UP000052978"/>
    </source>
</evidence>
<dbReference type="EMBL" id="KE162966">
    <property type="protein sequence ID" value="EPQ10229.1"/>
    <property type="molecule type" value="Genomic_DNA"/>
</dbReference>
<sequence>MDWLPPHTPPLHPRLKLQPRYMPLTRIEPIRPEVAPHATPKEQQLVSSLDFFFCTLTPPTGPQMAEELHATS</sequence>
<name>S7N008_MYOBR</name>
<organism evidence="1 2">
    <name type="scientific">Myotis brandtii</name>
    <name type="common">Brandt's bat</name>
    <dbReference type="NCBI Taxonomy" id="109478"/>
    <lineage>
        <taxon>Eukaryota</taxon>
        <taxon>Metazoa</taxon>
        <taxon>Chordata</taxon>
        <taxon>Craniata</taxon>
        <taxon>Vertebrata</taxon>
        <taxon>Euteleostomi</taxon>
        <taxon>Mammalia</taxon>
        <taxon>Eutheria</taxon>
        <taxon>Laurasiatheria</taxon>
        <taxon>Chiroptera</taxon>
        <taxon>Yangochiroptera</taxon>
        <taxon>Vespertilionidae</taxon>
        <taxon>Myotis</taxon>
    </lineage>
</organism>
<protein>
    <submittedName>
        <fullName evidence="1">Uncharacterized protein</fullName>
    </submittedName>
</protein>